<proteinExistence type="predicted"/>
<protein>
    <submittedName>
        <fullName evidence="3">DUF4124 domain-containing protein</fullName>
    </submittedName>
</protein>
<evidence type="ECO:0000256" key="1">
    <source>
        <dbReference type="SAM" id="MobiDB-lite"/>
    </source>
</evidence>
<gene>
    <name evidence="3" type="ORF">KCG56_02975</name>
</gene>
<dbReference type="Proteomes" id="UP001057305">
    <property type="component" value="Chromosome"/>
</dbReference>
<feature type="signal peptide" evidence="2">
    <location>
        <begin position="1"/>
        <end position="23"/>
    </location>
</feature>
<reference evidence="3" key="1">
    <citation type="submission" date="2021-04" db="EMBL/GenBank/DDBJ databases">
        <title>Characterizing Neisseria spp. as novel respiratory pathobionts in bronchiectasis.</title>
        <authorList>
            <person name="Li L."/>
            <person name="Mac Aogain M."/>
            <person name="Xu T."/>
            <person name="Jaggi T.K."/>
            <person name="Chan L.Y."/>
            <person name="Keir H.R."/>
            <person name="Dicker A.J."/>
            <person name="Qu J."/>
            <person name="Liu Y."/>
            <person name="Chen H.S."/>
            <person name="Koh M.S."/>
            <person name="Ong T.H."/>
            <person name="Lim A.Y.H."/>
            <person name="Abisheganaden J."/>
            <person name="Low T.B."/>
            <person name="Oliver B.G."/>
            <person name="Tan N.S."/>
            <person name="Fang M."/>
            <person name="Chalmers J.D."/>
            <person name="Chotirmall S.H."/>
        </authorList>
    </citation>
    <scope>NUCLEOTIDE SEQUENCE</scope>
    <source>
        <strain evidence="3">TT0073</strain>
    </source>
</reference>
<dbReference type="EMBL" id="CP073116">
    <property type="protein sequence ID" value="UTG72415.1"/>
    <property type="molecule type" value="Genomic_DNA"/>
</dbReference>
<organism evidence="3 4">
    <name type="scientific">Neisseria subflava</name>
    <dbReference type="NCBI Taxonomy" id="28449"/>
    <lineage>
        <taxon>Bacteria</taxon>
        <taxon>Pseudomonadati</taxon>
        <taxon>Pseudomonadota</taxon>
        <taxon>Betaproteobacteria</taxon>
        <taxon>Neisseriales</taxon>
        <taxon>Neisseriaceae</taxon>
        <taxon>Neisseria</taxon>
    </lineage>
</organism>
<evidence type="ECO:0000256" key="2">
    <source>
        <dbReference type="SAM" id="SignalP"/>
    </source>
</evidence>
<sequence length="141" mass="15552">MKSSVLKTCLTAALLSSAALTGAAEVYTWKGASGNSYSDTPNRLQPKRSGVVNIRTHNVKPAVAPAVAASEPVAEQPNEQVAEQNKQIEERNKKIEEQNRQNKLENCKIAKINRQVAESARLANRDSLIKQYQNDVNKYCN</sequence>
<accession>A0A4D7WMH5</accession>
<feature type="region of interest" description="Disordered" evidence="1">
    <location>
        <begin position="68"/>
        <end position="103"/>
    </location>
</feature>
<evidence type="ECO:0000313" key="3">
    <source>
        <dbReference type="EMBL" id="UTG72415.1"/>
    </source>
</evidence>
<feature type="compositionally biased region" description="Basic and acidic residues" evidence="1">
    <location>
        <begin position="86"/>
        <end position="103"/>
    </location>
</feature>
<dbReference type="InterPro" id="IPR025392">
    <property type="entry name" value="DUF4124"/>
</dbReference>
<name>A0A4D7WMH5_NEISU</name>
<evidence type="ECO:0000313" key="4">
    <source>
        <dbReference type="Proteomes" id="UP001057305"/>
    </source>
</evidence>
<dbReference type="AlphaFoldDB" id="A0A4D7WMH5"/>
<dbReference type="RefSeq" id="WP_070712610.1">
    <property type="nucleotide sequence ID" value="NZ_CAUJRI010000005.1"/>
</dbReference>
<feature type="chain" id="PRO_5043490024" evidence="2">
    <location>
        <begin position="24"/>
        <end position="141"/>
    </location>
</feature>
<dbReference type="GeneID" id="49949731"/>
<keyword evidence="2" id="KW-0732">Signal</keyword>
<dbReference type="Pfam" id="PF13511">
    <property type="entry name" value="DUF4124"/>
    <property type="match status" value="1"/>
</dbReference>